<dbReference type="CTD" id="3564877"/>
<dbReference type="InParanoid" id="Q86D03"/>
<sequence length="294" mass="34184">MNAAKSGVQNAPILKLPVEIIKQILEKLNPIELAIRKVSRSFEVLLDKLPCQIRKLVLWVSEDFPTIIVNDDYEIKHETENCAKNVMQKFSGILQIPNLEFESLEIFLWDEETRDMYFKLLLKYFKSRTDRIYVKTCVFGELKVSQIALILPFYQAGTLEEIHFANNGETDDLEQIVHLKQWKRAKRFVGSGDLEAYSITIQHLFHFVRFEVHIDRFSIEDAVSIRDKLLKSASFENCTLYFPQTDYLEITKIFGPMYTGSIGGTINFKAEKTWSYSLKFGPTFIQITRIESQS</sequence>
<evidence type="ECO:0000313" key="4">
    <source>
        <dbReference type="WormBase" id="T25E12.12"/>
    </source>
</evidence>
<dbReference type="FunCoup" id="Q86D03">
    <property type="interactions" value="187"/>
</dbReference>
<dbReference type="PANTHER" id="PTHR23015:SF4">
    <property type="entry name" value="DUF38 DOMAIN-CONTAINING PROTEIN-RELATED"/>
    <property type="match status" value="1"/>
</dbReference>
<keyword evidence="3" id="KW-1185">Reference proteome</keyword>
<dbReference type="Pfam" id="PF01827">
    <property type="entry name" value="FTH"/>
    <property type="match status" value="1"/>
</dbReference>
<dbReference type="Pfam" id="PF00646">
    <property type="entry name" value="F-box"/>
    <property type="match status" value="1"/>
</dbReference>
<dbReference type="PaxDb" id="6239-T25E12.12"/>
<dbReference type="InterPro" id="IPR002900">
    <property type="entry name" value="DUF38/FTH_CAE_spp"/>
</dbReference>
<dbReference type="EMBL" id="BX284605">
    <property type="protein sequence ID" value="CAD89750.1"/>
    <property type="molecule type" value="Genomic_DNA"/>
</dbReference>
<dbReference type="AlphaFoldDB" id="Q86D03"/>
<proteinExistence type="predicted"/>
<dbReference type="KEGG" id="cel:CELE_T25E12.12"/>
<dbReference type="WormBase" id="T25E12.12">
    <property type="protein sequence ID" value="CE33840"/>
    <property type="gene ID" value="WBGene00012027"/>
    <property type="gene designation" value="fbxa-127"/>
</dbReference>
<dbReference type="RefSeq" id="NP_001024155.1">
    <property type="nucleotide sequence ID" value="NM_001028984.1"/>
</dbReference>
<dbReference type="HOGENOM" id="CLU_030831_3_1_1"/>
<dbReference type="PhylomeDB" id="Q86D03"/>
<dbReference type="AGR" id="WB:WBGene00012027"/>
<dbReference type="PROSITE" id="PS50181">
    <property type="entry name" value="FBOX"/>
    <property type="match status" value="1"/>
</dbReference>
<dbReference type="Proteomes" id="UP000001940">
    <property type="component" value="Chromosome V"/>
</dbReference>
<dbReference type="UCSC" id="T25E12.12">
    <property type="organism name" value="c. elegans"/>
</dbReference>
<dbReference type="PANTHER" id="PTHR23015">
    <property type="entry name" value="UNCHARACTERIZED C.ELEGANS PROTEIN"/>
    <property type="match status" value="1"/>
</dbReference>
<evidence type="ECO:0000313" key="3">
    <source>
        <dbReference type="Proteomes" id="UP000001940"/>
    </source>
</evidence>
<dbReference type="SMART" id="SM00256">
    <property type="entry name" value="FBOX"/>
    <property type="match status" value="1"/>
</dbReference>
<protein>
    <submittedName>
        <fullName evidence="2">F-box domain-containing protein</fullName>
    </submittedName>
</protein>
<accession>Q86D03</accession>
<gene>
    <name evidence="2 4" type="primary">fbxa-127</name>
    <name evidence="2" type="ORF">CELE_T25E12.12</name>
    <name evidence="4" type="ORF">T25E12.12</name>
</gene>
<feature type="domain" description="F-box" evidence="1">
    <location>
        <begin position="10"/>
        <end position="56"/>
    </location>
</feature>
<dbReference type="InterPro" id="IPR001810">
    <property type="entry name" value="F-box_dom"/>
</dbReference>
<dbReference type="GeneID" id="3564877"/>
<dbReference type="Bgee" id="WBGene00012027">
    <property type="expression patterns" value="Expressed in adult organism and 1 other cell type or tissue"/>
</dbReference>
<organism evidence="2 3">
    <name type="scientific">Caenorhabditis elegans</name>
    <dbReference type="NCBI Taxonomy" id="6239"/>
    <lineage>
        <taxon>Eukaryota</taxon>
        <taxon>Metazoa</taxon>
        <taxon>Ecdysozoa</taxon>
        <taxon>Nematoda</taxon>
        <taxon>Chromadorea</taxon>
        <taxon>Rhabditida</taxon>
        <taxon>Rhabditina</taxon>
        <taxon>Rhabditomorpha</taxon>
        <taxon>Rhabditoidea</taxon>
        <taxon>Rhabditidae</taxon>
        <taxon>Peloderinae</taxon>
        <taxon>Caenorhabditis</taxon>
    </lineage>
</organism>
<dbReference type="InterPro" id="IPR040161">
    <property type="entry name" value="FB224"/>
</dbReference>
<reference evidence="2 3" key="1">
    <citation type="journal article" date="1998" name="Science">
        <title>Genome sequence of the nematode C. elegans: a platform for investigating biology.</title>
        <authorList>
            <consortium name="The C. elegans sequencing consortium"/>
            <person name="Sulson J.E."/>
            <person name="Waterston R."/>
        </authorList>
    </citation>
    <scope>NUCLEOTIDE SEQUENCE [LARGE SCALE GENOMIC DNA]</scope>
    <source>
        <strain evidence="2 3">Bristol N2</strain>
    </source>
</reference>
<evidence type="ECO:0000313" key="2">
    <source>
        <dbReference type="EMBL" id="CAD89750.1"/>
    </source>
</evidence>
<dbReference type="CDD" id="cd22150">
    <property type="entry name" value="F-box_CeFBXA-like"/>
    <property type="match status" value="1"/>
</dbReference>
<name>Q86D03_CAEEL</name>
<evidence type="ECO:0000259" key="1">
    <source>
        <dbReference type="PROSITE" id="PS50181"/>
    </source>
</evidence>